<evidence type="ECO:0000313" key="8">
    <source>
        <dbReference type="Proteomes" id="UP001156660"/>
    </source>
</evidence>
<evidence type="ECO:0000256" key="2">
    <source>
        <dbReference type="ARBA" id="ARBA00022989"/>
    </source>
</evidence>
<feature type="transmembrane region" description="Helical" evidence="4">
    <location>
        <begin position="312"/>
        <end position="332"/>
    </location>
</feature>
<reference evidence="5" key="4">
    <citation type="submission" date="2023-01" db="EMBL/GenBank/DDBJ databases">
        <title>Draft genome sequence of Aliivibrio sifiae strain NBRC 105001.</title>
        <authorList>
            <person name="Sun Q."/>
            <person name="Mori K."/>
        </authorList>
    </citation>
    <scope>NUCLEOTIDE SEQUENCE</scope>
    <source>
        <strain evidence="5">NBRC 105001</strain>
    </source>
</reference>
<reference evidence="5" key="1">
    <citation type="journal article" date="2014" name="Int. J. Syst. Evol. Microbiol.">
        <title>Complete genome of a new Firmicutes species belonging to the dominant human colonic microbiota ('Ruminococcus bicirculans') reveals two chromosomes and a selective capacity to utilize plant glucans.</title>
        <authorList>
            <consortium name="NISC Comparative Sequencing Program"/>
            <person name="Wegmann U."/>
            <person name="Louis P."/>
            <person name="Goesmann A."/>
            <person name="Henrissat B."/>
            <person name="Duncan S.H."/>
            <person name="Flint H.J."/>
        </authorList>
    </citation>
    <scope>NUCLEOTIDE SEQUENCE</scope>
    <source>
        <strain evidence="5">NBRC 105001</strain>
    </source>
</reference>
<reference evidence="6 7" key="2">
    <citation type="submission" date="2016-12" db="EMBL/GenBank/DDBJ databases">
        <title>Diversity of luminous bacteria.</title>
        <authorList>
            <person name="Yoshizawa S."/>
            <person name="Kogure K."/>
        </authorList>
    </citation>
    <scope>NUCLEOTIDE SEQUENCE [LARGE SCALE GENOMIC DNA]</scope>
    <source>
        <strain evidence="6 7">NBRC 105001</strain>
    </source>
</reference>
<name>A0A2S7X728_9GAMM</name>
<dbReference type="Pfam" id="PF07690">
    <property type="entry name" value="MFS_1"/>
    <property type="match status" value="1"/>
</dbReference>
<feature type="transmembrane region" description="Helical" evidence="4">
    <location>
        <begin position="221"/>
        <end position="243"/>
    </location>
</feature>
<dbReference type="EMBL" id="BSOU01000002">
    <property type="protein sequence ID" value="GLR73699.1"/>
    <property type="molecule type" value="Genomic_DNA"/>
</dbReference>
<dbReference type="PANTHER" id="PTHR23523:SF2">
    <property type="entry name" value="2-NITROIMIDAZOLE TRANSPORTER"/>
    <property type="match status" value="1"/>
</dbReference>
<sequence>MSDKNKIKKLAQPGLVIVGILLIASNLRSPITGLGPILDFISKDLGLTATQAGMITTVPLLAFAFFSPLSSSLARKVGLESSLMIALIAITIGIAIRSLGSTQMLFLGTSVIGVGIAIGNVLLPSLLKRDFPKQVTTLTAIYVLVMGVGSSISSSIAIPMLHFAESLHITAIPNWAISLASIVIFPIIAMVIWLPQLKNRTAPTADTAEIDSHSYIWRAPAAWQVTIFLGLNSFIMYIFIAWLPSILVDSGYSEHQAGYLHGMLQLSTAVPALVLIPLMAKLKDKRLLSGGMGVLSFVGIGGLLLFPQFAAIWIIMFGFSCGGGFILGLSFVGIRTHDAHQAAALSGMAQCMGYLLAAAGPICFGLLHQATGSWELPLIMCLVVCVAWAGISMFAGLPHIIDKKGKAHLAFK</sequence>
<feature type="transmembrane region" description="Helical" evidence="4">
    <location>
        <begin position="12"/>
        <end position="31"/>
    </location>
</feature>
<evidence type="ECO:0000313" key="6">
    <source>
        <dbReference type="EMBL" id="PQJ87163.1"/>
    </source>
</evidence>
<feature type="transmembrane region" description="Helical" evidence="4">
    <location>
        <begin position="105"/>
        <end position="127"/>
    </location>
</feature>
<evidence type="ECO:0000256" key="3">
    <source>
        <dbReference type="ARBA" id="ARBA00023136"/>
    </source>
</evidence>
<evidence type="ECO:0000256" key="1">
    <source>
        <dbReference type="ARBA" id="ARBA00022692"/>
    </source>
</evidence>
<feature type="transmembrane region" description="Helical" evidence="4">
    <location>
        <begin position="175"/>
        <end position="194"/>
    </location>
</feature>
<evidence type="ECO:0000313" key="7">
    <source>
        <dbReference type="Proteomes" id="UP000239273"/>
    </source>
</evidence>
<keyword evidence="2 4" id="KW-1133">Transmembrane helix</keyword>
<feature type="transmembrane region" description="Helical" evidence="4">
    <location>
        <begin position="287"/>
        <end position="306"/>
    </location>
</feature>
<dbReference type="GO" id="GO:0022857">
    <property type="term" value="F:transmembrane transporter activity"/>
    <property type="evidence" value="ECO:0007669"/>
    <property type="project" value="InterPro"/>
</dbReference>
<organism evidence="6 7">
    <name type="scientific">Aliivibrio sifiae</name>
    <dbReference type="NCBI Taxonomy" id="566293"/>
    <lineage>
        <taxon>Bacteria</taxon>
        <taxon>Pseudomonadati</taxon>
        <taxon>Pseudomonadota</taxon>
        <taxon>Gammaproteobacteria</taxon>
        <taxon>Vibrionales</taxon>
        <taxon>Vibrionaceae</taxon>
        <taxon>Aliivibrio</taxon>
    </lineage>
</organism>
<feature type="transmembrane region" description="Helical" evidence="4">
    <location>
        <begin position="51"/>
        <end position="69"/>
    </location>
</feature>
<comment type="caution">
    <text evidence="6">The sequence shown here is derived from an EMBL/GenBank/DDBJ whole genome shotgun (WGS) entry which is preliminary data.</text>
</comment>
<dbReference type="PANTHER" id="PTHR23523">
    <property type="match status" value="1"/>
</dbReference>
<keyword evidence="1 4" id="KW-0812">Transmembrane</keyword>
<dbReference type="CDD" id="cd17409">
    <property type="entry name" value="MFS_NIMT_like"/>
    <property type="match status" value="1"/>
</dbReference>
<dbReference type="OrthoDB" id="5317164at2"/>
<keyword evidence="3 4" id="KW-0472">Membrane</keyword>
<feature type="transmembrane region" description="Helical" evidence="4">
    <location>
        <begin position="81"/>
        <end position="99"/>
    </location>
</feature>
<accession>A0A2S7X728</accession>
<dbReference type="InterPro" id="IPR011701">
    <property type="entry name" value="MFS"/>
</dbReference>
<feature type="transmembrane region" description="Helical" evidence="4">
    <location>
        <begin position="263"/>
        <end position="280"/>
    </location>
</feature>
<evidence type="ECO:0000256" key="4">
    <source>
        <dbReference type="SAM" id="Phobius"/>
    </source>
</evidence>
<feature type="transmembrane region" description="Helical" evidence="4">
    <location>
        <begin position="139"/>
        <end position="163"/>
    </location>
</feature>
<feature type="transmembrane region" description="Helical" evidence="4">
    <location>
        <begin position="353"/>
        <end position="370"/>
    </location>
</feature>
<gene>
    <name evidence="6" type="ORF">BTO23_13620</name>
    <name evidence="5" type="ORF">GCM10007855_05730</name>
</gene>
<reference evidence="8" key="3">
    <citation type="journal article" date="2019" name="Int. J. Syst. Evol. Microbiol.">
        <title>The Global Catalogue of Microorganisms (GCM) 10K type strain sequencing project: providing services to taxonomists for standard genome sequencing and annotation.</title>
        <authorList>
            <consortium name="The Broad Institute Genomics Platform"/>
            <consortium name="The Broad Institute Genome Sequencing Center for Infectious Disease"/>
            <person name="Wu L."/>
            <person name="Ma J."/>
        </authorList>
    </citation>
    <scope>NUCLEOTIDE SEQUENCE [LARGE SCALE GENOMIC DNA]</scope>
    <source>
        <strain evidence="8">NBRC 105001</strain>
    </source>
</reference>
<dbReference type="AlphaFoldDB" id="A0A2S7X728"/>
<feature type="transmembrane region" description="Helical" evidence="4">
    <location>
        <begin position="376"/>
        <end position="397"/>
    </location>
</feature>
<dbReference type="RefSeq" id="WP_105063785.1">
    <property type="nucleotide sequence ID" value="NZ_BSOU01000002.1"/>
</dbReference>
<dbReference type="Gene3D" id="1.20.1250.20">
    <property type="entry name" value="MFS general substrate transporter like domains"/>
    <property type="match status" value="1"/>
</dbReference>
<dbReference type="Proteomes" id="UP001156660">
    <property type="component" value="Unassembled WGS sequence"/>
</dbReference>
<protein>
    <submittedName>
        <fullName evidence="5">Cyanate transporter</fullName>
    </submittedName>
    <submittedName>
        <fullName evidence="6">MFS transporter</fullName>
    </submittedName>
</protein>
<dbReference type="SUPFAM" id="SSF103473">
    <property type="entry name" value="MFS general substrate transporter"/>
    <property type="match status" value="1"/>
</dbReference>
<proteinExistence type="predicted"/>
<dbReference type="Proteomes" id="UP000239273">
    <property type="component" value="Unassembled WGS sequence"/>
</dbReference>
<dbReference type="InterPro" id="IPR052524">
    <property type="entry name" value="MFS_Cyanate_Porter"/>
</dbReference>
<evidence type="ECO:0000313" key="5">
    <source>
        <dbReference type="EMBL" id="GLR73699.1"/>
    </source>
</evidence>
<dbReference type="InterPro" id="IPR036259">
    <property type="entry name" value="MFS_trans_sf"/>
</dbReference>
<keyword evidence="8" id="KW-1185">Reference proteome</keyword>
<dbReference type="EMBL" id="MSCP01000002">
    <property type="protein sequence ID" value="PQJ87163.1"/>
    <property type="molecule type" value="Genomic_DNA"/>
</dbReference>